<comment type="caution">
    <text evidence="2">The sequence shown here is derived from an EMBL/GenBank/DDBJ whole genome shotgun (WGS) entry which is preliminary data.</text>
</comment>
<evidence type="ECO:0000313" key="2">
    <source>
        <dbReference type="EMBL" id="PLT31512.1"/>
    </source>
</evidence>
<keyword evidence="3" id="KW-1185">Reference proteome</keyword>
<evidence type="ECO:0000256" key="1">
    <source>
        <dbReference type="SAM" id="MobiDB-lite"/>
    </source>
</evidence>
<organism evidence="2 3">
    <name type="scientific">Peribacillus deserti</name>
    <dbReference type="NCBI Taxonomy" id="673318"/>
    <lineage>
        <taxon>Bacteria</taxon>
        <taxon>Bacillati</taxon>
        <taxon>Bacillota</taxon>
        <taxon>Bacilli</taxon>
        <taxon>Bacillales</taxon>
        <taxon>Bacillaceae</taxon>
        <taxon>Peribacillus</taxon>
    </lineage>
</organism>
<accession>A0A2N5MAX6</accession>
<sequence length="134" mass="15281">MSTRNNWNVPYSSIIWFYNVLKTHTKVNSVMREQDILFTILDDEDRTYKILLLNEYRMGSAAVLKSIEEFGIIDFIVFGGNWNAATSEAYKVAKENNIALFDYSGILGALNMQDPKGYKQNGQRKNSAKPKDGT</sequence>
<dbReference type="AlphaFoldDB" id="A0A2N5MAX6"/>
<gene>
    <name evidence="2" type="ORF">CUU66_02140</name>
</gene>
<feature type="region of interest" description="Disordered" evidence="1">
    <location>
        <begin position="115"/>
        <end position="134"/>
    </location>
</feature>
<dbReference type="OrthoDB" id="9795247at2"/>
<protein>
    <submittedName>
        <fullName evidence="2">Uncharacterized protein</fullName>
    </submittedName>
</protein>
<dbReference type="EMBL" id="PGUY01000005">
    <property type="protein sequence ID" value="PLT31512.1"/>
    <property type="molecule type" value="Genomic_DNA"/>
</dbReference>
<dbReference type="Proteomes" id="UP000234748">
    <property type="component" value="Unassembled WGS sequence"/>
</dbReference>
<proteinExistence type="predicted"/>
<name>A0A2N5MAX6_9BACI</name>
<reference evidence="2 3" key="1">
    <citation type="submission" date="2017-11" db="EMBL/GenBank/DDBJ databases">
        <title>Comparitive Functional Genomics of Dry Heat Resistant strains isolated from the Viking Spacecraft.</title>
        <authorList>
            <person name="Seuylemezian A."/>
            <person name="Cooper K."/>
            <person name="Vaishampayan P."/>
        </authorList>
    </citation>
    <scope>NUCLEOTIDE SEQUENCE [LARGE SCALE GENOMIC DNA]</scope>
    <source>
        <strain evidence="2 3">V1-29</strain>
    </source>
</reference>
<dbReference type="RefSeq" id="WP_101640044.1">
    <property type="nucleotide sequence ID" value="NZ_PGUY01000005.1"/>
</dbReference>
<evidence type="ECO:0000313" key="3">
    <source>
        <dbReference type="Proteomes" id="UP000234748"/>
    </source>
</evidence>